<feature type="transmembrane region" description="Helical" evidence="1">
    <location>
        <begin position="166"/>
        <end position="190"/>
    </location>
</feature>
<organism evidence="2 3">
    <name type="scientific">Fictibacillus norfolkensis</name>
    <dbReference type="NCBI Taxonomy" id="2762233"/>
    <lineage>
        <taxon>Bacteria</taxon>
        <taxon>Bacillati</taxon>
        <taxon>Bacillota</taxon>
        <taxon>Bacilli</taxon>
        <taxon>Bacillales</taxon>
        <taxon>Fictibacillaceae</taxon>
        <taxon>Fictibacillus</taxon>
    </lineage>
</organism>
<feature type="transmembrane region" description="Helical" evidence="1">
    <location>
        <begin position="94"/>
        <end position="113"/>
    </location>
</feature>
<evidence type="ECO:0000313" key="3">
    <source>
        <dbReference type="Proteomes" id="UP000603641"/>
    </source>
</evidence>
<sequence>MIKNKALFLLVIIIMIIQALLINDFETLYSSLPFLDGVPITSSYALENKFLVYWILPIVAMSFYFTGYCRDALETYGKIIIIRNYGRTRWLYKRYLSMMIVSFIFVVIQALIFKFLLTDSNINLKVIDITKLLFIYFLTLSTLISLQLTMELFISPQASQLIVNAYVVISIILAKQMYVFGAGGFIYYLLLPNYAMGFKNGLTSIPEFQTPVISYLIGITILISILVFVLFIASKKIKKMDIF</sequence>
<feature type="transmembrane region" description="Helical" evidence="1">
    <location>
        <begin position="212"/>
        <end position="233"/>
    </location>
</feature>
<evidence type="ECO:0000256" key="1">
    <source>
        <dbReference type="SAM" id="Phobius"/>
    </source>
</evidence>
<dbReference type="RefSeq" id="WP_191754135.1">
    <property type="nucleotide sequence ID" value="NZ_JACSQM010000005.1"/>
</dbReference>
<dbReference type="EMBL" id="JACSQM010000005">
    <property type="protein sequence ID" value="MBD7964851.1"/>
    <property type="molecule type" value="Genomic_DNA"/>
</dbReference>
<keyword evidence="1" id="KW-0472">Membrane</keyword>
<dbReference type="Pfam" id="PF10920">
    <property type="entry name" value="DUF2705"/>
    <property type="match status" value="1"/>
</dbReference>
<name>A0ABR8SMX8_9BACL</name>
<feature type="transmembrane region" description="Helical" evidence="1">
    <location>
        <begin position="133"/>
        <end position="154"/>
    </location>
</feature>
<evidence type="ECO:0000313" key="2">
    <source>
        <dbReference type="EMBL" id="MBD7964851.1"/>
    </source>
</evidence>
<keyword evidence="3" id="KW-1185">Reference proteome</keyword>
<proteinExistence type="predicted"/>
<keyword evidence="1" id="KW-0812">Transmembrane</keyword>
<dbReference type="Proteomes" id="UP000603641">
    <property type="component" value="Unassembled WGS sequence"/>
</dbReference>
<accession>A0ABR8SMX8</accession>
<feature type="transmembrane region" description="Helical" evidence="1">
    <location>
        <begin position="51"/>
        <end position="73"/>
    </location>
</feature>
<reference evidence="2 3" key="1">
    <citation type="submission" date="2020-08" db="EMBL/GenBank/DDBJ databases">
        <title>A Genomic Blueprint of the Chicken Gut Microbiome.</title>
        <authorList>
            <person name="Gilroy R."/>
            <person name="Ravi A."/>
            <person name="Getino M."/>
            <person name="Pursley I."/>
            <person name="Horton D.L."/>
            <person name="Alikhan N.-F."/>
            <person name="Baker D."/>
            <person name="Gharbi K."/>
            <person name="Hall N."/>
            <person name="Watson M."/>
            <person name="Adriaenssens E.M."/>
            <person name="Foster-Nyarko E."/>
            <person name="Jarju S."/>
            <person name="Secka A."/>
            <person name="Antonio M."/>
            <person name="Oren A."/>
            <person name="Chaudhuri R."/>
            <person name="La Ragione R.M."/>
            <person name="Hildebrand F."/>
            <person name="Pallen M.J."/>
        </authorList>
    </citation>
    <scope>NUCLEOTIDE SEQUENCE [LARGE SCALE GENOMIC DNA]</scope>
    <source>
        <strain evidence="2 3">Sa2CUA10</strain>
    </source>
</reference>
<gene>
    <name evidence="2" type="ORF">H9648_12380</name>
</gene>
<comment type="caution">
    <text evidence="2">The sequence shown here is derived from an EMBL/GenBank/DDBJ whole genome shotgun (WGS) entry which is preliminary data.</text>
</comment>
<dbReference type="InterPro" id="IPR024295">
    <property type="entry name" value="DUF2705"/>
</dbReference>
<protein>
    <submittedName>
        <fullName evidence="2">DUF2705 family protein</fullName>
    </submittedName>
</protein>
<keyword evidence="1" id="KW-1133">Transmembrane helix</keyword>